<accession>A0A1J7IP19</accession>
<reference evidence="4 5" key="1">
    <citation type="submission" date="2016-10" db="EMBL/GenBank/DDBJ databases">
        <title>Draft genome sequence of Coniochaeta ligniaria NRRL30616, a lignocellulolytic fungus for bioabatement of inhibitors in plant biomass hydrolysates.</title>
        <authorList>
            <consortium name="DOE Joint Genome Institute"/>
            <person name="Jimenez D.J."/>
            <person name="Hector R.E."/>
            <person name="Riley R."/>
            <person name="Sun H."/>
            <person name="Grigoriev I.V."/>
            <person name="Van Elsas J.D."/>
            <person name="Nichols N.N."/>
        </authorList>
    </citation>
    <scope>NUCLEOTIDE SEQUENCE [LARGE SCALE GENOMIC DNA]</scope>
    <source>
        <strain evidence="4 5">NRRL 30616</strain>
    </source>
</reference>
<comment type="similarity">
    <text evidence="1 2">Belongs to the endosulfine family.</text>
</comment>
<evidence type="ECO:0000256" key="2">
    <source>
        <dbReference type="RuleBase" id="RU363120"/>
    </source>
</evidence>
<dbReference type="InterPro" id="IPR006760">
    <property type="entry name" value="Endosulphine"/>
</dbReference>
<evidence type="ECO:0000256" key="1">
    <source>
        <dbReference type="ARBA" id="ARBA00010520"/>
    </source>
</evidence>
<dbReference type="STRING" id="1408157.A0A1J7IP19"/>
<feature type="compositionally biased region" description="Low complexity" evidence="3">
    <location>
        <begin position="79"/>
        <end position="88"/>
    </location>
</feature>
<name>A0A1J7IP19_9PEZI</name>
<dbReference type="Pfam" id="PF04667">
    <property type="entry name" value="Endosulfine"/>
    <property type="match status" value="1"/>
</dbReference>
<protein>
    <recommendedName>
        <fullName evidence="2">mRNA stability protein</fullName>
    </recommendedName>
</protein>
<sequence length="155" mass="16530">MNPHKDNKMKEAVDADSLRAKTKYGHLPKNFLPRHRVIDRKYFDSGDFALQKAGKADNLDTGIVGTEHPVPEKIPHLSSPVGAAANGGASVGGLGNPLLAPHHMHQAHQAGSPVKESSFLHRETSADDVVQQQQGPGDGKQGSENAQAAGIPIRR</sequence>
<keyword evidence="5" id="KW-1185">Reference proteome</keyword>
<dbReference type="OrthoDB" id="5949865at2759"/>
<dbReference type="Proteomes" id="UP000182658">
    <property type="component" value="Unassembled WGS sequence"/>
</dbReference>
<evidence type="ECO:0000313" key="5">
    <source>
        <dbReference type="Proteomes" id="UP000182658"/>
    </source>
</evidence>
<comment type="function">
    <text evidence="2">Plays an essential role in initiation of the G0 program by preventing the degradation of specific nutrient-regulated mRNAs via the 5'-3' mRNA decay pathway.</text>
</comment>
<proteinExistence type="inferred from homology"/>
<dbReference type="EMBL" id="KV875098">
    <property type="protein sequence ID" value="OIW29117.1"/>
    <property type="molecule type" value="Genomic_DNA"/>
</dbReference>
<dbReference type="AlphaFoldDB" id="A0A1J7IP19"/>
<feature type="region of interest" description="Disordered" evidence="3">
    <location>
        <begin position="59"/>
        <end position="155"/>
    </location>
</feature>
<dbReference type="InParanoid" id="A0A1J7IP19"/>
<evidence type="ECO:0000313" key="4">
    <source>
        <dbReference type="EMBL" id="OIW29117.1"/>
    </source>
</evidence>
<evidence type="ECO:0000256" key="3">
    <source>
        <dbReference type="SAM" id="MobiDB-lite"/>
    </source>
</evidence>
<gene>
    <name evidence="4" type="ORF">CONLIGDRAFT_715509</name>
</gene>
<organism evidence="4 5">
    <name type="scientific">Coniochaeta ligniaria NRRL 30616</name>
    <dbReference type="NCBI Taxonomy" id="1408157"/>
    <lineage>
        <taxon>Eukaryota</taxon>
        <taxon>Fungi</taxon>
        <taxon>Dikarya</taxon>
        <taxon>Ascomycota</taxon>
        <taxon>Pezizomycotina</taxon>
        <taxon>Sordariomycetes</taxon>
        <taxon>Sordariomycetidae</taxon>
        <taxon>Coniochaetales</taxon>
        <taxon>Coniochaetaceae</taxon>
        <taxon>Coniochaeta</taxon>
    </lineage>
</organism>